<evidence type="ECO:0000256" key="4">
    <source>
        <dbReference type="ARBA" id="ARBA00022729"/>
    </source>
</evidence>
<dbReference type="Proteomes" id="UP000749559">
    <property type="component" value="Unassembled WGS sequence"/>
</dbReference>
<feature type="domain" description="Cadherin" evidence="13">
    <location>
        <begin position="1520"/>
        <end position="1624"/>
    </location>
</feature>
<evidence type="ECO:0000256" key="6">
    <source>
        <dbReference type="ARBA" id="ARBA00022837"/>
    </source>
</evidence>
<dbReference type="FunFam" id="2.60.40.60:FF:000020">
    <property type="entry name" value="Dachsous cadherin-related 1b"/>
    <property type="match status" value="5"/>
</dbReference>
<dbReference type="FunFam" id="2.60.40.60:FF:000104">
    <property type="entry name" value="cadherin-23 isoform X1"/>
    <property type="match status" value="1"/>
</dbReference>
<keyword evidence="5" id="KW-0677">Repeat</keyword>
<dbReference type="GO" id="GO:0005509">
    <property type="term" value="F:calcium ion binding"/>
    <property type="evidence" value="ECO:0007669"/>
    <property type="project" value="UniProtKB-UniRule"/>
</dbReference>
<dbReference type="SUPFAM" id="SSF49313">
    <property type="entry name" value="Cadherin-like"/>
    <property type="match status" value="17"/>
</dbReference>
<dbReference type="PROSITE" id="PS00232">
    <property type="entry name" value="CADHERIN_1"/>
    <property type="match status" value="11"/>
</dbReference>
<dbReference type="InterPro" id="IPR015919">
    <property type="entry name" value="Cadherin-like_sf"/>
</dbReference>
<keyword evidence="10" id="KW-1015">Disulfide bond</keyword>
<feature type="domain" description="Cadherin" evidence="13">
    <location>
        <begin position="801"/>
        <end position="900"/>
    </location>
</feature>
<feature type="domain" description="Cadherin" evidence="13">
    <location>
        <begin position="379"/>
        <end position="483"/>
    </location>
</feature>
<feature type="domain" description="Cadherin" evidence="13">
    <location>
        <begin position="1625"/>
        <end position="1730"/>
    </location>
</feature>
<keyword evidence="11" id="KW-0325">Glycoprotein</keyword>
<evidence type="ECO:0000256" key="3">
    <source>
        <dbReference type="ARBA" id="ARBA00022692"/>
    </source>
</evidence>
<keyword evidence="9" id="KW-0472">Membrane</keyword>
<dbReference type="Pfam" id="PF00028">
    <property type="entry name" value="Cadherin"/>
    <property type="match status" value="15"/>
</dbReference>
<dbReference type="GO" id="GO:0005886">
    <property type="term" value="C:plasma membrane"/>
    <property type="evidence" value="ECO:0007669"/>
    <property type="project" value="InterPro"/>
</dbReference>
<sequence length="1771" mass="190962">MTKEHRKINKSFLFSLFNTTHWRFGVHCSYATAGIPSRSSIAQVYVHVTPINEHTPIFSSPTGYSSSISEGAPLGTMLMTLSASDDDSGSHGQVRYSFLSGNANGDFAIVSSNGEIVTTSRLDRETTDSYTFTVRASDSSPGSADERSVDATVNVMITDANDNAPIFSPLVYTTTLLEGAGVGTIVEAVTSTDRDLGTNAVTTYSITAGNSDDKFAMVSNEIVTTGALNQTNIAQYRLEITATDRGIPPLSSVAHVVINVLVQNDYTPVFNEYTRTVSILENIPIGSSIYTAVATDGDHDSLAYSITRGNSLNNSTFIIDFATGEVKVGSYLDYDTNPQRYTLTISVSDVMDSTNTRNTNTMTLTVKLLDVNDNAPAFPQSSYTVNIDESAGIGDKVAVLSATDADATSNADILYSISGGEGIDLFTIGASTGEIFTLDSLDAETKSSYVIHVKASDRGTPALSTIINVVVNVNDVNDNVPTFEHVLYSTSILENQPENTFIATVNADDGDTMVNGQITYSILSSTDPNGHFNINASSGLVTTNAILDRESIDGYDLVILAVDNGSPPQTGSATLSVDVKDTNDNSPIIHNSPTTITIAEDIVIGTVVGAINATDDDIGINGELKFYIVNGDPRKNFNVDINSGQISVFSNLDRETSSVYVLSTKVEDKGSPKSTTTGCTTVSITDINDNRPVFPLPKYEFNLPEDVALLTSVGQVTAGDADFGLNAAIEYSIIDGDINNVFTINVNTGSITTNRLLDFETSSVYKLVIRASDRGILSLSSTIVSYITIENVNERPPVFIPSAVYTVSVSESAKFGDTVIAIQAEDPDQESVIYTILSGDPMGLFTIDFNSGMVSLIGVLDREISPSYTLIIKADDGRGLTNDAILNIAIVDVNDNEPECLESHIVEYIPENVNNWYEVTTATCTDVDMGRNADLRYAITSGNLGNVFSINPSSGVVNVMNNLDYESITEYQLTITITDTMGAITRSTLSSTILLSVYVTRVNDFDPTFTTPAGGYLTNISESLAVGQHVLQVTATDADRGVDGDLKYTIISDREVDDAFTLRIKAEDSAVNATMRRYVEETVKVYVDDENDNIPLFTPSAYSTTVLEGEPIGASITLLTVTDADIGTNGDVNLVISEGNSNAVFLLDGNTLKIQRKLDHELRPRHNLKIMATDAGHPPLSSIATVSVSVLSQNEFVPQFVDNATRTITIPENIAINSVIYEASATDFDKGIHGDLTYSITSGVENNEFIMDYTTGILSVGSVLDYDVPPKAYTLTLSVVDTGDVTYSATMTLVITLSDINDNPPTFSNRMYKLSILEDTPAGTNVTIITAYDIDSAGPNNTIAYRIVGGDTVNKFMVHAEDGTIGSITELDRESQESYLMYIMATDAGTPALSSMAAVSITLIDVNDNSPVFQLETYEATVRENRARGEQVVYVLATDEDAGLNSKVTYNISAQSDPNGHFYVDDNTGRIHTTASLDRESIDRYTLIVLAADSGLPSLTSSATVTVNVADENDNDPIFKDLPYRTSIHENTTRLAQALQINAVDYDTEQNAMLIYRIHSGNINGDFTINSMSGSITIEKELDRERINQYKIVVAAEDTGIPVRSDTATATITVLDNNDNPPAFTSDSYTLYVSENTPLLSIVGTITATDPDINNNGAIQYEISEVISGFNNFIIDSAMGVIKTNHVLNREHTHRYELRCIAKDNGEPVLTGTTTVTIIVEDLNDNAPLFNQAQYDITIVENTQVGNVIFQVQATDMDLSNNANLIYSLAP</sequence>
<dbReference type="InterPro" id="IPR050971">
    <property type="entry name" value="Cadherin-domain_protein"/>
</dbReference>
<feature type="domain" description="Cadherin" evidence="13">
    <location>
        <begin position="60"/>
        <end position="167"/>
    </location>
</feature>
<feature type="domain" description="Cadherin" evidence="13">
    <location>
        <begin position="168"/>
        <end position="270"/>
    </location>
</feature>
<keyword evidence="4" id="KW-0732">Signal</keyword>
<feature type="domain" description="Cadherin" evidence="13">
    <location>
        <begin position="1731"/>
        <end position="1769"/>
    </location>
</feature>
<evidence type="ECO:0000256" key="2">
    <source>
        <dbReference type="ARBA" id="ARBA00022536"/>
    </source>
</evidence>
<feature type="domain" description="Cadherin" evidence="13">
    <location>
        <begin position="590"/>
        <end position="694"/>
    </location>
</feature>
<protein>
    <recommendedName>
        <fullName evidence="13">Cadherin domain-containing protein</fullName>
    </recommendedName>
</protein>
<feature type="domain" description="Cadherin" evidence="13">
    <location>
        <begin position="1053"/>
        <end position="1097"/>
    </location>
</feature>
<evidence type="ECO:0000256" key="9">
    <source>
        <dbReference type="ARBA" id="ARBA00023136"/>
    </source>
</evidence>
<dbReference type="PROSITE" id="PS50268">
    <property type="entry name" value="CADHERIN_2"/>
    <property type="match status" value="17"/>
</dbReference>
<dbReference type="EMBL" id="CAIIXF020000184">
    <property type="protein sequence ID" value="CAH1802941.1"/>
    <property type="molecule type" value="Genomic_DNA"/>
</dbReference>
<proteinExistence type="predicted"/>
<feature type="domain" description="Cadherin" evidence="13">
    <location>
        <begin position="1414"/>
        <end position="1519"/>
    </location>
</feature>
<accession>A0A8S4Q8Y7</accession>
<dbReference type="FunFam" id="2.60.40.60:FF:000010">
    <property type="entry name" value="Cadherin EGF LAG seven-pass G-type receptor 3"/>
    <property type="match status" value="1"/>
</dbReference>
<evidence type="ECO:0000256" key="7">
    <source>
        <dbReference type="ARBA" id="ARBA00022889"/>
    </source>
</evidence>
<keyword evidence="8" id="KW-1133">Transmembrane helix</keyword>
<evidence type="ECO:0000313" key="15">
    <source>
        <dbReference type="Proteomes" id="UP000749559"/>
    </source>
</evidence>
<dbReference type="FunFam" id="2.60.40.60:FF:000015">
    <property type="entry name" value="FAT atypical cadherin 1"/>
    <property type="match status" value="3"/>
</dbReference>
<keyword evidence="15" id="KW-1185">Reference proteome</keyword>
<evidence type="ECO:0000256" key="1">
    <source>
        <dbReference type="ARBA" id="ARBA00004167"/>
    </source>
</evidence>
<feature type="domain" description="Cadherin" evidence="13">
    <location>
        <begin position="909"/>
        <end position="1009"/>
    </location>
</feature>
<dbReference type="PRINTS" id="PR00205">
    <property type="entry name" value="CADHERIN"/>
</dbReference>
<dbReference type="OrthoDB" id="6162546at2759"/>
<evidence type="ECO:0000256" key="12">
    <source>
        <dbReference type="PROSITE-ProRule" id="PRU00043"/>
    </source>
</evidence>
<evidence type="ECO:0000256" key="10">
    <source>
        <dbReference type="ARBA" id="ARBA00023157"/>
    </source>
</evidence>
<dbReference type="FunFam" id="2.60.40.60:FF:000275">
    <property type="entry name" value="Si:dkey-30k22.7"/>
    <property type="match status" value="1"/>
</dbReference>
<keyword evidence="2" id="KW-0245">EGF-like domain</keyword>
<feature type="domain" description="Cadherin" evidence="13">
    <location>
        <begin position="1098"/>
        <end position="1200"/>
    </location>
</feature>
<name>A0A8S4Q8Y7_OWEFU</name>
<organism evidence="14 15">
    <name type="scientific">Owenia fusiformis</name>
    <name type="common">Polychaete worm</name>
    <dbReference type="NCBI Taxonomy" id="6347"/>
    <lineage>
        <taxon>Eukaryota</taxon>
        <taxon>Metazoa</taxon>
        <taxon>Spiralia</taxon>
        <taxon>Lophotrochozoa</taxon>
        <taxon>Annelida</taxon>
        <taxon>Polychaeta</taxon>
        <taxon>Sedentaria</taxon>
        <taxon>Canalipalpata</taxon>
        <taxon>Sabellida</taxon>
        <taxon>Oweniida</taxon>
        <taxon>Oweniidae</taxon>
        <taxon>Owenia</taxon>
    </lineage>
</organism>
<comment type="caution">
    <text evidence="14">The sequence shown here is derived from an EMBL/GenBank/DDBJ whole genome shotgun (WGS) entry which is preliminary data.</text>
</comment>
<feature type="domain" description="Cadherin" evidence="13">
    <location>
        <begin position="271"/>
        <end position="378"/>
    </location>
</feature>
<feature type="domain" description="Cadherin" evidence="13">
    <location>
        <begin position="1308"/>
        <end position="1413"/>
    </location>
</feature>
<dbReference type="InterPro" id="IPR002126">
    <property type="entry name" value="Cadherin-like_dom"/>
</dbReference>
<dbReference type="InterPro" id="IPR020894">
    <property type="entry name" value="Cadherin_CS"/>
</dbReference>
<reference evidence="14" key="1">
    <citation type="submission" date="2022-03" db="EMBL/GenBank/DDBJ databases">
        <authorList>
            <person name="Martin C."/>
        </authorList>
    </citation>
    <scope>NUCLEOTIDE SEQUENCE</scope>
</reference>
<feature type="domain" description="Cadherin" evidence="13">
    <location>
        <begin position="484"/>
        <end position="589"/>
    </location>
</feature>
<evidence type="ECO:0000259" key="13">
    <source>
        <dbReference type="PROSITE" id="PS50268"/>
    </source>
</evidence>
<feature type="domain" description="Cadherin" evidence="13">
    <location>
        <begin position="695"/>
        <end position="799"/>
    </location>
</feature>
<dbReference type="SMART" id="SM00112">
    <property type="entry name" value="CA"/>
    <property type="match status" value="16"/>
</dbReference>
<evidence type="ECO:0000256" key="8">
    <source>
        <dbReference type="ARBA" id="ARBA00022989"/>
    </source>
</evidence>
<dbReference type="CDD" id="cd11304">
    <property type="entry name" value="Cadherin_repeat"/>
    <property type="match status" value="17"/>
</dbReference>
<dbReference type="FunFam" id="2.60.40.60:FF:000080">
    <property type="entry name" value="FAT atypical cadherin 1"/>
    <property type="match status" value="1"/>
</dbReference>
<evidence type="ECO:0000313" key="14">
    <source>
        <dbReference type="EMBL" id="CAH1802941.1"/>
    </source>
</evidence>
<gene>
    <name evidence="14" type="ORF">OFUS_LOCUS26580</name>
</gene>
<dbReference type="GO" id="GO:0005911">
    <property type="term" value="C:cell-cell junction"/>
    <property type="evidence" value="ECO:0007669"/>
    <property type="project" value="TreeGrafter"/>
</dbReference>
<keyword evidence="3" id="KW-0812">Transmembrane</keyword>
<dbReference type="FunFam" id="2.60.40.60:FF:000032">
    <property type="entry name" value="FAT atypical cadherin 1"/>
    <property type="match status" value="1"/>
</dbReference>
<feature type="domain" description="Cadherin" evidence="13">
    <location>
        <begin position="1202"/>
        <end position="1307"/>
    </location>
</feature>
<keyword evidence="6 12" id="KW-0106">Calcium</keyword>
<dbReference type="PANTHER" id="PTHR24025">
    <property type="entry name" value="DESMOGLEIN FAMILY MEMBER"/>
    <property type="match status" value="1"/>
</dbReference>
<keyword evidence="7" id="KW-0130">Cell adhesion</keyword>
<evidence type="ECO:0000256" key="5">
    <source>
        <dbReference type="ARBA" id="ARBA00022737"/>
    </source>
</evidence>
<evidence type="ECO:0000256" key="11">
    <source>
        <dbReference type="ARBA" id="ARBA00023180"/>
    </source>
</evidence>
<dbReference type="Gene3D" id="2.60.40.60">
    <property type="entry name" value="Cadherins"/>
    <property type="match status" value="18"/>
</dbReference>
<dbReference type="PANTHER" id="PTHR24025:SF23">
    <property type="entry name" value="NEURAL-CADHERIN"/>
    <property type="match status" value="1"/>
</dbReference>
<feature type="non-terminal residue" evidence="14">
    <location>
        <position position="1771"/>
    </location>
</feature>
<dbReference type="GO" id="GO:0007156">
    <property type="term" value="P:homophilic cell adhesion via plasma membrane adhesion molecules"/>
    <property type="evidence" value="ECO:0007669"/>
    <property type="project" value="InterPro"/>
</dbReference>
<comment type="subcellular location">
    <subcellularLocation>
        <location evidence="1">Membrane</location>
        <topology evidence="1">Single-pass membrane protein</topology>
    </subcellularLocation>
</comment>